<reference evidence="1 2" key="1">
    <citation type="submission" date="2018-06" db="EMBL/GenBank/DDBJ databases">
        <title>A transcriptomic atlas of mushroom development highlights an independent origin of complex multicellularity.</title>
        <authorList>
            <consortium name="DOE Joint Genome Institute"/>
            <person name="Krizsan K."/>
            <person name="Almasi E."/>
            <person name="Merenyi Z."/>
            <person name="Sahu N."/>
            <person name="Viragh M."/>
            <person name="Koszo T."/>
            <person name="Mondo S."/>
            <person name="Kiss B."/>
            <person name="Balint B."/>
            <person name="Kues U."/>
            <person name="Barry K."/>
            <person name="Hegedus J.C."/>
            <person name="Henrissat B."/>
            <person name="Johnson J."/>
            <person name="Lipzen A."/>
            <person name="Ohm R."/>
            <person name="Nagy I."/>
            <person name="Pangilinan J."/>
            <person name="Yan J."/>
            <person name="Xiong Y."/>
            <person name="Grigoriev I.V."/>
            <person name="Hibbett D.S."/>
            <person name="Nagy L.G."/>
        </authorList>
    </citation>
    <scope>NUCLEOTIDE SEQUENCE [LARGE SCALE GENOMIC DNA]</scope>
    <source>
        <strain evidence="1 2">SZMC22713</strain>
    </source>
</reference>
<keyword evidence="2" id="KW-1185">Reference proteome</keyword>
<dbReference type="VEuPathDB" id="FungiDB:BD410DRAFT_846681"/>
<name>A0A4Y7PEI1_9AGAM</name>
<proteinExistence type="predicted"/>
<gene>
    <name evidence="1" type="ORF">BD410DRAFT_846681</name>
</gene>
<evidence type="ECO:0000313" key="1">
    <source>
        <dbReference type="EMBL" id="TDL13715.1"/>
    </source>
</evidence>
<evidence type="ECO:0000313" key="2">
    <source>
        <dbReference type="Proteomes" id="UP000294933"/>
    </source>
</evidence>
<dbReference type="EMBL" id="ML170485">
    <property type="protein sequence ID" value="TDL13715.1"/>
    <property type="molecule type" value="Genomic_DNA"/>
</dbReference>
<protein>
    <submittedName>
        <fullName evidence="1">Uncharacterized protein</fullName>
    </submittedName>
</protein>
<organism evidence="1 2">
    <name type="scientific">Rickenella mellea</name>
    <dbReference type="NCBI Taxonomy" id="50990"/>
    <lineage>
        <taxon>Eukaryota</taxon>
        <taxon>Fungi</taxon>
        <taxon>Dikarya</taxon>
        <taxon>Basidiomycota</taxon>
        <taxon>Agaricomycotina</taxon>
        <taxon>Agaricomycetes</taxon>
        <taxon>Hymenochaetales</taxon>
        <taxon>Rickenellaceae</taxon>
        <taxon>Rickenella</taxon>
    </lineage>
</organism>
<dbReference type="Proteomes" id="UP000294933">
    <property type="component" value="Unassembled WGS sequence"/>
</dbReference>
<dbReference type="AlphaFoldDB" id="A0A4Y7PEI1"/>
<sequence length="72" mass="8139">MAAAKADNETDRTRVLQEMFKRKNDEAQSPASNTDKKFNVATKADSVLILRDGSTGRDIERYFSSFRSPILK</sequence>
<dbReference type="OrthoDB" id="3261870at2759"/>
<accession>A0A4Y7PEI1</accession>